<reference evidence="2 5" key="3">
    <citation type="journal article" date="2017" name="Int. J. Syst. Evol. Microbiol.">
        <title>Adaptation of Surface-Associated Bacteria to the Open Ocean: A Genomically Distinct Subpopulation of Phaeobacter gallaeciensis Colonizes Pacific Mesozooplankton.</title>
        <authorList>
            <person name="Freese H.M."/>
            <person name="Methner A."/>
            <person name="Overmann J."/>
        </authorList>
    </citation>
    <scope>NUCLEOTIDE SEQUENCE [LARGE SCALE GENOMIC DNA]</scope>
    <source>
        <strain evidence="2 5">P66</strain>
    </source>
</reference>
<dbReference type="AlphaFoldDB" id="A0A135II54"/>
<proteinExistence type="predicted"/>
<reference evidence="3 4" key="1">
    <citation type="journal article" date="2017" name="Front. Microbiol.">
        <title>Phaeobacter piscinae sp. nov., a species of the Roseobacter group and potential aquaculture probiont.</title>
        <authorList>
            <person name="Sonnenschein E.C."/>
            <person name="Phippen C.B.W."/>
            <person name="Nielsen K.F."/>
            <person name="Mateiu R.V."/>
            <person name="Melchiorsen J."/>
            <person name="Gram L."/>
            <person name="Overmann J."/>
            <person name="Freese H.M."/>
        </authorList>
    </citation>
    <scope>NUCLEOTIDE SEQUENCE [LARGE SCALE GENOMIC DNA]</scope>
    <source>
        <strain evidence="3 4">P88</strain>
    </source>
</reference>
<evidence type="ECO:0000313" key="2">
    <source>
        <dbReference type="EMBL" id="AUQ94943.1"/>
    </source>
</evidence>
<sequence length="121" mass="13934">MANTLLSDIEQVQDLLKDREQVGGDLASALKHARRRLPRRIYRQGMRLAEAQHFLAHPKLRLTVEQDPLQRAAREVIKYLKSIDLADRRRGRLLDIVATMAFSVIVVAILLVVVLRWRGFV</sequence>
<evidence type="ECO:0000256" key="1">
    <source>
        <dbReference type="SAM" id="Phobius"/>
    </source>
</evidence>
<reference evidence="4 5" key="2">
    <citation type="journal article" date="2017" name="Genome Biol. Evol.">
        <title>Trajectories and Drivers of Genome Evolution in Surface-Associated Marine Phaeobacter.</title>
        <authorList>
            <person name="Freese H.M."/>
            <person name="Sikorski J."/>
            <person name="Bunk B."/>
            <person name="Scheuner C."/>
            <person name="Meier-Kolthoff J.P."/>
            <person name="Sproer C."/>
            <person name="Gram L."/>
            <person name="Overmann J."/>
        </authorList>
    </citation>
    <scope>NUCLEOTIDE SEQUENCE [LARGE SCALE GENOMIC DNA]</scope>
    <source>
        <strain evidence="2 5">P66</strain>
        <strain evidence="3 4">P88</strain>
    </source>
</reference>
<protein>
    <submittedName>
        <fullName evidence="3">Uncharacterized protein</fullName>
    </submittedName>
</protein>
<name>A0A135II54_9RHOB</name>
<keyword evidence="1" id="KW-0472">Membrane</keyword>
<feature type="transmembrane region" description="Helical" evidence="1">
    <location>
        <begin position="93"/>
        <end position="115"/>
    </location>
</feature>
<evidence type="ECO:0000313" key="4">
    <source>
        <dbReference type="Proteomes" id="UP000236447"/>
    </source>
</evidence>
<keyword evidence="1" id="KW-0812">Transmembrane</keyword>
<dbReference type="Proteomes" id="UP000236536">
    <property type="component" value="Chromosome"/>
</dbReference>
<keyword evidence="5" id="KW-1185">Reference proteome</keyword>
<evidence type="ECO:0000313" key="5">
    <source>
        <dbReference type="Proteomes" id="UP000236536"/>
    </source>
</evidence>
<dbReference type="RefSeq" id="WP_014874311.1">
    <property type="nucleotide sequence ID" value="NZ_CANLFJ010000001.1"/>
</dbReference>
<gene>
    <name evidence="2" type="ORF">PhaeoP66_02168</name>
    <name evidence="3" type="ORF">PhaeoP88_01245</name>
</gene>
<keyword evidence="1" id="KW-1133">Transmembrane helix</keyword>
<dbReference type="EMBL" id="CP010705">
    <property type="protein sequence ID" value="AUQ94943.1"/>
    <property type="molecule type" value="Genomic_DNA"/>
</dbReference>
<accession>A0A135II54</accession>
<organism evidence="3 4">
    <name type="scientific">Phaeobacter inhibens</name>
    <dbReference type="NCBI Taxonomy" id="221822"/>
    <lineage>
        <taxon>Bacteria</taxon>
        <taxon>Pseudomonadati</taxon>
        <taxon>Pseudomonadota</taxon>
        <taxon>Alphaproteobacteria</taxon>
        <taxon>Rhodobacterales</taxon>
        <taxon>Roseobacteraceae</taxon>
        <taxon>Phaeobacter</taxon>
    </lineage>
</organism>
<dbReference type="Proteomes" id="UP000236447">
    <property type="component" value="Chromosome"/>
</dbReference>
<evidence type="ECO:0000313" key="3">
    <source>
        <dbReference type="EMBL" id="AUQ98626.1"/>
    </source>
</evidence>
<dbReference type="EMBL" id="CP010725">
    <property type="protein sequence ID" value="AUQ98626.1"/>
    <property type="molecule type" value="Genomic_DNA"/>
</dbReference>